<name>A0A4Q2S9B6_9ACTN</name>
<dbReference type="Pfam" id="PF17103">
    <property type="entry name" value="Stealth_CR4"/>
    <property type="match status" value="1"/>
</dbReference>
<dbReference type="AlphaFoldDB" id="A0A4Q2S9B6"/>
<evidence type="ECO:0000259" key="9">
    <source>
        <dbReference type="Pfam" id="PF17101"/>
    </source>
</evidence>
<dbReference type="Pfam" id="PF11380">
    <property type="entry name" value="Stealth_CR2"/>
    <property type="match status" value="1"/>
</dbReference>
<evidence type="ECO:0000259" key="6">
    <source>
        <dbReference type="Pfam" id="PF00534"/>
    </source>
</evidence>
<dbReference type="Pfam" id="PF17101">
    <property type="entry name" value="Stealth_CR1"/>
    <property type="match status" value="1"/>
</dbReference>
<dbReference type="Gene3D" id="3.40.50.2000">
    <property type="entry name" value="Glycogen Phosphorylase B"/>
    <property type="match status" value="2"/>
</dbReference>
<dbReference type="InterPro" id="IPR031358">
    <property type="entry name" value="Stealth_CR1"/>
</dbReference>
<evidence type="ECO:0000256" key="1">
    <source>
        <dbReference type="ARBA" id="ARBA00007583"/>
    </source>
</evidence>
<reference evidence="12 13" key="1">
    <citation type="submission" date="2019-01" db="EMBL/GenBank/DDBJ databases">
        <title>Novel species of Nocardioides.</title>
        <authorList>
            <person name="Liu Q."/>
            <person name="Xin Y.-H."/>
        </authorList>
    </citation>
    <scope>NUCLEOTIDE SEQUENCE [LARGE SCALE GENOMIC DNA]</scope>
    <source>
        <strain evidence="12 13">CGMCC 4.6875</strain>
    </source>
</reference>
<dbReference type="PANTHER" id="PTHR24045">
    <property type="match status" value="1"/>
</dbReference>
<feature type="region of interest" description="Disordered" evidence="5">
    <location>
        <begin position="445"/>
        <end position="465"/>
    </location>
</feature>
<protein>
    <submittedName>
        <fullName evidence="12">Glycosyltransferase</fullName>
    </submittedName>
</protein>
<dbReference type="InterPro" id="IPR001296">
    <property type="entry name" value="Glyco_trans_1"/>
</dbReference>
<dbReference type="GO" id="GO:0016757">
    <property type="term" value="F:glycosyltransferase activity"/>
    <property type="evidence" value="ECO:0007669"/>
    <property type="project" value="UniProtKB-KW"/>
</dbReference>
<dbReference type="SUPFAM" id="SSF53756">
    <property type="entry name" value="UDP-Glycosyltransferase/glycogen phosphorylase"/>
    <property type="match status" value="1"/>
</dbReference>
<dbReference type="InterPro" id="IPR047141">
    <property type="entry name" value="Stealth"/>
</dbReference>
<evidence type="ECO:0000259" key="10">
    <source>
        <dbReference type="Pfam" id="PF17102"/>
    </source>
</evidence>
<dbReference type="PANTHER" id="PTHR24045:SF0">
    <property type="entry name" value="N-ACETYLGLUCOSAMINE-1-PHOSPHOTRANSFERASE SUBUNITS ALPHA_BETA"/>
    <property type="match status" value="1"/>
</dbReference>
<gene>
    <name evidence="12" type="ORF">EUA07_17030</name>
</gene>
<evidence type="ECO:0000313" key="12">
    <source>
        <dbReference type="EMBL" id="RYB99168.1"/>
    </source>
</evidence>
<keyword evidence="3 12" id="KW-0808">Transferase</keyword>
<dbReference type="CDD" id="cd03820">
    <property type="entry name" value="GT4_AmsD-like"/>
    <property type="match status" value="1"/>
</dbReference>
<dbReference type="GO" id="GO:0016772">
    <property type="term" value="F:transferase activity, transferring phosphorus-containing groups"/>
    <property type="evidence" value="ECO:0007669"/>
    <property type="project" value="InterPro"/>
</dbReference>
<accession>A0A4Q2S9B6</accession>
<comment type="caution">
    <text evidence="12">The sequence shown here is derived from an EMBL/GenBank/DDBJ whole genome shotgun (WGS) entry which is preliminary data.</text>
</comment>
<proteinExistence type="inferred from homology"/>
<evidence type="ECO:0000313" key="13">
    <source>
        <dbReference type="Proteomes" id="UP000293291"/>
    </source>
</evidence>
<feature type="domain" description="Stealth protein CR4 conserved region 4" evidence="11">
    <location>
        <begin position="902"/>
        <end position="946"/>
    </location>
</feature>
<dbReference type="InterPro" id="IPR031357">
    <property type="entry name" value="Stealth_CR3"/>
</dbReference>
<evidence type="ECO:0000256" key="2">
    <source>
        <dbReference type="ARBA" id="ARBA00022676"/>
    </source>
</evidence>
<sequence length="948" mass="103406">MRLTLSAGPPPPRIVPTLPRERTEDHVALTDRLGGKVRSAVRRVRRDGPLDIVFVLFNADGMGGTARSGIEQANALLSLGEGHRVRILSVTRSGASTHYRLADGLEVTYLVDVRDERPAAVRGGHAPELAERESLIVPRSWDALYNGLTDATMREALGAIEADVLVTTTPELLAVVAQLAPADVALVHQEHRASSSRVNDLGALLQFAPRADVVVSLTESMSRWLAGRLGGAAPELQVIPNPLPAHAQERSPLDQRAFVTAGRLAPEKQFEHVVDAFWRIHEQVPGWTLTVWGDGPRADNLAAQVRKLGLEDRVRLPGSTDDLAAEWARASVAVLASRGEGYPLVLQEAMSAGVPPVSYDCPSGPREIITHDVDGLLVPPGSKAALAAAMLRIATDDDLRARLGAAALDRSERWDGQLLARQWVDTFRTAIARRADPLAPRRVLHGLRPGPLGDLPETDGARGVTPAQARTASLTALTTAAAATGEGWFVVPARGLDPHPLVVVPSSRRGDFLAALASGAVPDWLSVRDPAERGWPERRGTVAVMTGELARTRTASLFLEPWPMRGGHDGVLGEGVEVGVQFWEESPDGDLLAPGPNRWGDRVPVGTPRTTTTVEGVEVPTLELMALPTIDDCRFDVDVVYTWVDGDDEAWLAARDERITGLGGTPSARASGASRYRSRDELRYSMRSIHLFAPWVRRIHLVTAGQVPDWLDTSHDRVRVVDHREILPGSALPTFSSHAIETRLHAVPDLADHFVYVNDDVFLGRPRRKEHFFAPGGQYAAFVADHRAVGLPGTDDRPYLSAAQNNRRLLADAFGVTLTHTMMHSPHPQRRTTLEEISARFPDEVSRTTHAPFRSETDLSMLSSFAQSYGLVTGQAFRARAHHGYVDLGHQQLPVQLRQMLKRDRDFFCIADNLLAAFDEERADGLLHDFLEQYFPIAAPWELAPGGA</sequence>
<dbReference type="InterPro" id="IPR028098">
    <property type="entry name" value="Glyco_trans_4-like_N"/>
</dbReference>
<dbReference type="OrthoDB" id="570545at2"/>
<dbReference type="Proteomes" id="UP000293291">
    <property type="component" value="Unassembled WGS sequence"/>
</dbReference>
<feature type="domain" description="Glycosyltransferase subfamily 4-like N-terminal" evidence="8">
    <location>
        <begin position="63"/>
        <end position="242"/>
    </location>
</feature>
<evidence type="ECO:0000256" key="4">
    <source>
        <dbReference type="ARBA" id="ARBA00023169"/>
    </source>
</evidence>
<evidence type="ECO:0000259" key="11">
    <source>
        <dbReference type="Pfam" id="PF17103"/>
    </source>
</evidence>
<dbReference type="EMBL" id="SDWU01000020">
    <property type="protein sequence ID" value="RYB99168.1"/>
    <property type="molecule type" value="Genomic_DNA"/>
</dbReference>
<evidence type="ECO:0000259" key="8">
    <source>
        <dbReference type="Pfam" id="PF13439"/>
    </source>
</evidence>
<keyword evidence="13" id="KW-1185">Reference proteome</keyword>
<keyword evidence="4" id="KW-0270">Exopolysaccharide synthesis</keyword>
<evidence type="ECO:0000256" key="3">
    <source>
        <dbReference type="ARBA" id="ARBA00022679"/>
    </source>
</evidence>
<organism evidence="12 13">
    <name type="scientific">Nocardioides ganghwensis</name>
    <dbReference type="NCBI Taxonomy" id="252230"/>
    <lineage>
        <taxon>Bacteria</taxon>
        <taxon>Bacillati</taxon>
        <taxon>Actinomycetota</taxon>
        <taxon>Actinomycetes</taxon>
        <taxon>Propionibacteriales</taxon>
        <taxon>Nocardioidaceae</taxon>
        <taxon>Nocardioides</taxon>
    </lineage>
</organism>
<dbReference type="GO" id="GO:0000271">
    <property type="term" value="P:polysaccharide biosynthetic process"/>
    <property type="evidence" value="ECO:0007669"/>
    <property type="project" value="UniProtKB-KW"/>
</dbReference>
<comment type="similarity">
    <text evidence="1">Belongs to the stealth family.</text>
</comment>
<keyword evidence="2" id="KW-0328">Glycosyltransferase</keyword>
<feature type="domain" description="Stealth protein CR2 conserved region 2" evidence="7">
    <location>
        <begin position="675"/>
        <end position="777"/>
    </location>
</feature>
<feature type="domain" description="Glycosyl transferase family 1" evidence="6">
    <location>
        <begin position="246"/>
        <end position="407"/>
    </location>
</feature>
<evidence type="ECO:0000259" key="7">
    <source>
        <dbReference type="Pfam" id="PF11380"/>
    </source>
</evidence>
<dbReference type="Pfam" id="PF13439">
    <property type="entry name" value="Glyco_transf_4"/>
    <property type="match status" value="1"/>
</dbReference>
<dbReference type="Pfam" id="PF17102">
    <property type="entry name" value="Stealth_CR3"/>
    <property type="match status" value="1"/>
</dbReference>
<feature type="domain" description="Stealth protein CR1 conserved region 1" evidence="9">
    <location>
        <begin position="635"/>
        <end position="661"/>
    </location>
</feature>
<dbReference type="InterPro" id="IPR021520">
    <property type="entry name" value="Stealth_CR2"/>
</dbReference>
<evidence type="ECO:0000256" key="5">
    <source>
        <dbReference type="SAM" id="MobiDB-lite"/>
    </source>
</evidence>
<feature type="domain" description="Stealth protein CR3 conserved region 3" evidence="10">
    <location>
        <begin position="823"/>
        <end position="867"/>
    </location>
</feature>
<feature type="region of interest" description="Disordered" evidence="5">
    <location>
        <begin position="591"/>
        <end position="610"/>
    </location>
</feature>
<dbReference type="Pfam" id="PF00534">
    <property type="entry name" value="Glycos_transf_1"/>
    <property type="match status" value="1"/>
</dbReference>
<dbReference type="InterPro" id="IPR031356">
    <property type="entry name" value="Stealth_CR4"/>
</dbReference>